<dbReference type="InterPro" id="IPR013120">
    <property type="entry name" value="FAR_NAD-bd"/>
</dbReference>
<dbReference type="InterPro" id="IPR049900">
    <property type="entry name" value="PKS_mFAS_DH"/>
</dbReference>
<dbReference type="Gene3D" id="3.40.50.720">
    <property type="entry name" value="NAD(P)-binding Rossmann-like Domain"/>
    <property type="match status" value="2"/>
</dbReference>
<dbReference type="SMART" id="SM00827">
    <property type="entry name" value="PKS_AT"/>
    <property type="match status" value="1"/>
</dbReference>
<dbReference type="InterPro" id="IPR016039">
    <property type="entry name" value="Thiolase-like"/>
</dbReference>
<dbReference type="InterPro" id="IPR029063">
    <property type="entry name" value="SAM-dependent_MTases_sf"/>
</dbReference>
<dbReference type="InterPro" id="IPR014031">
    <property type="entry name" value="Ketoacyl_synth_C"/>
</dbReference>
<dbReference type="InterPro" id="IPR013968">
    <property type="entry name" value="PKS_KR"/>
</dbReference>
<dbReference type="PROSITE" id="PS50075">
    <property type="entry name" value="CARRIER"/>
    <property type="match status" value="1"/>
</dbReference>
<dbReference type="GO" id="GO:0008168">
    <property type="term" value="F:methyltransferase activity"/>
    <property type="evidence" value="ECO:0007669"/>
    <property type="project" value="UniProtKB-KW"/>
</dbReference>
<dbReference type="Pfam" id="PF14765">
    <property type="entry name" value="PS-DH"/>
    <property type="match status" value="1"/>
</dbReference>
<dbReference type="Pfam" id="PF16197">
    <property type="entry name" value="KAsynt_C_assoc"/>
    <property type="match status" value="1"/>
</dbReference>
<dbReference type="Gene3D" id="3.40.366.10">
    <property type="entry name" value="Malonyl-Coenzyme A Acyl Carrier Protein, domain 2"/>
    <property type="match status" value="1"/>
</dbReference>
<dbReference type="Gene3D" id="3.40.50.150">
    <property type="entry name" value="Vaccinia Virus protein VP39"/>
    <property type="match status" value="1"/>
</dbReference>
<dbReference type="SMART" id="SM00826">
    <property type="entry name" value="PKS_DH"/>
    <property type="match status" value="1"/>
</dbReference>
<evidence type="ECO:0000259" key="9">
    <source>
        <dbReference type="PROSITE" id="PS52004"/>
    </source>
</evidence>
<feature type="domain" description="Carrier" evidence="8">
    <location>
        <begin position="2449"/>
        <end position="2533"/>
    </location>
</feature>
<dbReference type="InterPro" id="IPR049551">
    <property type="entry name" value="PKS_DH_C"/>
</dbReference>
<evidence type="ECO:0000256" key="4">
    <source>
        <dbReference type="ARBA" id="ARBA00022679"/>
    </source>
</evidence>
<dbReference type="InterPro" id="IPR042104">
    <property type="entry name" value="PKS_dehydratase_sf"/>
</dbReference>
<dbReference type="SMART" id="SM00825">
    <property type="entry name" value="PKS_KS"/>
    <property type="match status" value="1"/>
</dbReference>
<name>A0AA39L6R1_SARSR</name>
<dbReference type="GO" id="GO:0006633">
    <property type="term" value="P:fatty acid biosynthetic process"/>
    <property type="evidence" value="ECO:0007669"/>
    <property type="project" value="TreeGrafter"/>
</dbReference>
<keyword evidence="12" id="KW-1185">Reference proteome</keyword>
<evidence type="ECO:0000256" key="3">
    <source>
        <dbReference type="ARBA" id="ARBA00022603"/>
    </source>
</evidence>
<dbReference type="SUPFAM" id="SSF52151">
    <property type="entry name" value="FabD/lysophospholipase-like"/>
    <property type="match status" value="1"/>
</dbReference>
<evidence type="ECO:0000256" key="5">
    <source>
        <dbReference type="ARBA" id="ARBA00023002"/>
    </source>
</evidence>
<dbReference type="SUPFAM" id="SSF51735">
    <property type="entry name" value="NAD(P)-binding Rossmann-fold domains"/>
    <property type="match status" value="2"/>
</dbReference>
<dbReference type="PROSITE" id="PS52004">
    <property type="entry name" value="KS3_2"/>
    <property type="match status" value="1"/>
</dbReference>
<feature type="region of interest" description="C-terminal hotdog fold" evidence="7">
    <location>
        <begin position="1133"/>
        <end position="1289"/>
    </location>
</feature>
<dbReference type="Pfam" id="PF00698">
    <property type="entry name" value="Acyl_transf_1"/>
    <property type="match status" value="1"/>
</dbReference>
<dbReference type="InterPro" id="IPR014030">
    <property type="entry name" value="Ketoacyl_synth_N"/>
</dbReference>
<sequence>MARKASTPNEPIAIVGCACRFAGDANNPSKLWELLRDPKDIRKEVPESRFNINGYYHPDYAHLGHANVKESYFLNEDPSAFDAGFFGINPIEGSAMDPQQRFLLEVVYESLESAGMTIEGLKGSDTAVFAGVMVGDYEAMQLRDVDSAPTYCAVGTSRAILSNRVSYFFDWHGASVTSDTACSSSLVAVHQAIQALRTGDSRMAVACGSNIILGPESYIMESKVKMLSPTGQSRMWDKDADGYARGDGVATLVLKTLSAAVEDGDHIQCIIRESGVNQDGATPGLTMPSPTAQRDLIKRTYGKAGLDLRNREDRPQYFEAHGTGTPAGDPVEAEAISSAFYSGTKSSITDFKRNPGDLPLYVGSIKTVLGHTEGTAGIAAVLKTMLAIQNSTVPPNLLFDALSPAVEPFYGNLEILRSAEPWPAVPEGQPRRASVNCFGFGGTNVHLILESYEPKHPATESYSNGMTNGGHESTTNGYGDSHGSSLFTPFVFSAASDQSLRANLQGMARYLEEHPDTSPVDLAHTLVDRRTIFSHRAVFPSRNIEQLKSDIDAALEDQDKPLGIRKITTKSAGDNSNVLAVFTGQGAQYAGMAAELIEESPLARQIIQDLEADLARLPAQDRPKWSLRGEILADKEGSRVGESAISQPLNTAIQIMLVDLLRAAKVHFSAIVGHSGGEVAAAYAAGYLSARDALCVAYYRGMNCALAESPNGKDIQGAMLAVGTTPEDAQQLCAEEGFAGRLSLAAVNSPSSVTISGDEDAVEELATVMEDEKKFNRRLKVDKAYHSRHMVPAAEPYLEGIRRAGVTARVPPRSERPSTWFSSVFDGKVVDPSVEDLSGSYWVENMVRPVLFAQAVTAALESGIAFDAAVEIGPHPSLKSPATQTIQAVMPSSPIPYTGVLSRGGDAVAAFSSALGFLWSHLEKGGLDMGRCQSALASLKDAREHDKFHLLTDLPSYQWNHETKYWHESRRSRQMRTRPEAVHPLLGHPTPDCGPHMLRWKNVLKVSELSWLEGHSVQGQVVFPASGYVSTLLEAAKHLAQGDNTVRLIEIDDFIIAQAVTFSSQDPGIEVLIELSHIARAGSSHVDARFTYSAALGSDSTDLTLAAEGTVRVVLGPPADQLLPAREELPPHMMLVEDFRMYNYMESLEYNFTGAFRSLTELRRKLGIAACVAKRAQTADSDLLMMHPVDLDAAFQSINLAYSYPGDDQLRDLHLPTKIVKIRVNPAVIEAQRGHHETLDVDSTCNPEDRHAPASGFSGNVNIYFPGFAHAAVQVDQVIFKPVGAVADDRNDREIFDKMDYVPVKPDGVAAAHDILVTDYEVNLMYALSRLVNYFVRQFNDMVPEDSPHRRESPLCHYLDYARYVAGLLERRENPFAKDEWIHDTFEDVMVDVNAKGVADNIDVRIMLLVGKTMPQVFAGETTMLEHFRTSGLLDEYYAHGFGTGQSSQWLGNAVKQITDVHPHLRLLEVGAGTGGATHFILPAIGRDFDSYTFTDISSSFFENAAEVFSPWVDRMTFQVLDAESDPLAQGFQEHSYDALIACQVLHATARLDETLRNLRRLLRPGGYLLIGEGSSEGMAQLGAGFIFGTLPGWWRGVDEGRTLSPLASASHWDRLLRQNGFSGIDTMSPHIIFETFGAILMLSQAVDPKIELVREPFNYYQERSAKIPELLFIGGRTDATAKAIGQLEAKFRGIGVKSHVFKSLEEIDDRVTKDGAAIISLADLDDPVFRDMGPERWSKFKMVFGGEKSVLWLTRGRLDQDPYGNMTVGFGRSALHEEQGLRMQFIDVPDLDHLDVEAVADHFIRLVNRDLDLEDILYGLEPEIVVDEKGLERVPRLGHIAEANHRLNSTRRPITREVDLEKAPVELKQDENGCFIRQLSRYETAEDIIGTSTPDDVDFHTRYANMTAIRTPIGPQYLALGEDANGSRQLTLVPSLLSSFRVHKDAVVECPLLGEDSATLALAAAELTALAIVDPMYAGQQLIVHNASSSLSRAISAQAESKGVRTTFTKDASDDSDLAPEGCVVLPRFVRRSDIARLLPTTDEAACFVGLSQPDKAENEVTIMSTLPRHCRVETTESLYSGTTVDSGITSQRILGQTLARVVKSIQQRGPEGESPEARPSPINLADLLGAEKPRDPLTVVDFHVSVPLPARVLRFELTQLFRTDKTYWLVGLSGALGISLCDWMIERGMRYLAITSRNPKIDPAWIENHARNGVVIRRLACDVTDEAALRKVHQTIVETMPPIVGALNGAMVLRDVTIANMSYENAFDVIRPKVLGSLNMDRIFHDVDLDFFILLSSASCVIGNVGQANYVAANMGMCNVAAKRRRRGLRSSVANVGAIIGIGYITESAHQLDLTVANQHLTHLNEEDFHQIFAEVMEAGHLDSSMGPEIVTGIRQVSTDDDNMPVWFTDPKFGRLMIHNLTGGDDANNAGKDSSITENLQACKSAAEVFQVVKASFSAQLRKTLQIATSDDDLMNMRSSDLGLDSLISVDIRSWFLKNFRVSIPVLKIMASDAQMIGLVEAAAEGVPAELIPLVEGAKPASAMVPEEDLNGAADGMQNGLAAAHDDHGTNGSAGHVDWEAEATPPASEFTPEAALPNPKPEVVVLTGASGLLGHHLLNALVDQPSIRKIICIGIRRLSQRLASGELPPANSRIIYYEGDLGEPHFGLSEEDEAAIFSQADAIIHNGADTSHLKHYDQVRASNVLSTRRLLQHSLRRMLPFHYVSSAGMALFAGGEAFRSVSGTVAGKTPEDGRQGYMCSKWVCESMLERANAAHGLPVWIHRPSTIVREGKDAVGKKADFDWVNTLLHYCHKVRAVPRIENNKGAFDLVYVRTCCDDIVGGLVRNTPDLSSGMTYLNNVGDRVVWMDRMAEIASHRGREDDRYEVLPWDDWMERALDAGLHPAVAALVEVFDEPGAPTYPMLLREK</sequence>
<dbReference type="InterPro" id="IPR049552">
    <property type="entry name" value="PKS_DH_N"/>
</dbReference>
<protein>
    <submittedName>
        <fullName evidence="11">Uncharacterized protein</fullName>
    </submittedName>
</protein>
<keyword evidence="2" id="KW-0597">Phosphoprotein</keyword>
<dbReference type="Pfam" id="PF21089">
    <property type="entry name" value="PKS_DH_N"/>
    <property type="match status" value="1"/>
</dbReference>
<dbReference type="InterPro" id="IPR001227">
    <property type="entry name" value="Ac_transferase_dom_sf"/>
</dbReference>
<dbReference type="InterPro" id="IPR057326">
    <property type="entry name" value="KR_dom"/>
</dbReference>
<organism evidence="11 12">
    <name type="scientific">Sarocladium strictum</name>
    <name type="common">Black bundle disease fungus</name>
    <name type="synonym">Acremonium strictum</name>
    <dbReference type="NCBI Taxonomy" id="5046"/>
    <lineage>
        <taxon>Eukaryota</taxon>
        <taxon>Fungi</taxon>
        <taxon>Dikarya</taxon>
        <taxon>Ascomycota</taxon>
        <taxon>Pezizomycotina</taxon>
        <taxon>Sordariomycetes</taxon>
        <taxon>Hypocreomycetidae</taxon>
        <taxon>Hypocreales</taxon>
        <taxon>Sarocladiaceae</taxon>
        <taxon>Sarocladium</taxon>
    </lineage>
</organism>
<evidence type="ECO:0000256" key="6">
    <source>
        <dbReference type="ARBA" id="ARBA00023268"/>
    </source>
</evidence>
<dbReference type="SUPFAM" id="SSF55048">
    <property type="entry name" value="Probable ACP-binding domain of malonyl-CoA ACP transacylase"/>
    <property type="match status" value="1"/>
</dbReference>
<dbReference type="InterPro" id="IPR006162">
    <property type="entry name" value="Ppantetheine_attach_site"/>
</dbReference>
<dbReference type="SUPFAM" id="SSF53901">
    <property type="entry name" value="Thiolase-like"/>
    <property type="match status" value="1"/>
</dbReference>
<dbReference type="EMBL" id="JAPDFR010000006">
    <property type="protein sequence ID" value="KAK0385879.1"/>
    <property type="molecule type" value="Genomic_DNA"/>
</dbReference>
<dbReference type="Gene3D" id="3.40.47.10">
    <property type="match status" value="1"/>
</dbReference>
<dbReference type="Pfam" id="PF00109">
    <property type="entry name" value="ketoacyl-synt"/>
    <property type="match status" value="1"/>
</dbReference>
<dbReference type="Proteomes" id="UP001175261">
    <property type="component" value="Unassembled WGS sequence"/>
</dbReference>
<dbReference type="InterPro" id="IPR032821">
    <property type="entry name" value="PKS_assoc"/>
</dbReference>
<dbReference type="PROSITE" id="PS52019">
    <property type="entry name" value="PKS_MFAS_DH"/>
    <property type="match status" value="1"/>
</dbReference>
<keyword evidence="4" id="KW-0808">Transferase</keyword>
<evidence type="ECO:0000256" key="7">
    <source>
        <dbReference type="PROSITE-ProRule" id="PRU01363"/>
    </source>
</evidence>
<dbReference type="Gene3D" id="3.10.129.110">
    <property type="entry name" value="Polyketide synthase dehydratase"/>
    <property type="match status" value="1"/>
</dbReference>
<dbReference type="GO" id="GO:0044550">
    <property type="term" value="P:secondary metabolite biosynthetic process"/>
    <property type="evidence" value="ECO:0007669"/>
    <property type="project" value="TreeGrafter"/>
</dbReference>
<feature type="domain" description="Ketosynthase family 3 (KS3)" evidence="9">
    <location>
        <begin position="9"/>
        <end position="451"/>
    </location>
</feature>
<dbReference type="PROSITE" id="PS00012">
    <property type="entry name" value="PHOSPHOPANTETHEINE"/>
    <property type="match status" value="1"/>
</dbReference>
<dbReference type="InterPro" id="IPR050091">
    <property type="entry name" value="PKS_NRPS_Biosynth_Enz"/>
</dbReference>
<dbReference type="PANTHER" id="PTHR43775">
    <property type="entry name" value="FATTY ACID SYNTHASE"/>
    <property type="match status" value="1"/>
</dbReference>
<dbReference type="InterPro" id="IPR013217">
    <property type="entry name" value="Methyltransf_12"/>
</dbReference>
<keyword evidence="3" id="KW-0489">Methyltransferase</keyword>
<evidence type="ECO:0000256" key="2">
    <source>
        <dbReference type="ARBA" id="ARBA00022553"/>
    </source>
</evidence>
<dbReference type="InterPro" id="IPR036291">
    <property type="entry name" value="NAD(P)-bd_dom_sf"/>
</dbReference>
<dbReference type="InterPro" id="IPR016035">
    <property type="entry name" value="Acyl_Trfase/lysoPLipase"/>
</dbReference>
<dbReference type="CDD" id="cd00833">
    <property type="entry name" value="PKS"/>
    <property type="match status" value="1"/>
</dbReference>
<dbReference type="Pfam" id="PF08659">
    <property type="entry name" value="KR"/>
    <property type="match status" value="1"/>
</dbReference>
<dbReference type="Pfam" id="PF02801">
    <property type="entry name" value="Ketoacyl-synt_C"/>
    <property type="match status" value="1"/>
</dbReference>
<feature type="domain" description="PKS/mFAS DH" evidence="10">
    <location>
        <begin position="983"/>
        <end position="1289"/>
    </location>
</feature>
<proteinExistence type="predicted"/>
<evidence type="ECO:0000259" key="8">
    <source>
        <dbReference type="PROSITE" id="PS50075"/>
    </source>
</evidence>
<dbReference type="CDD" id="cd02440">
    <property type="entry name" value="AdoMet_MTases"/>
    <property type="match status" value="1"/>
</dbReference>
<reference evidence="11" key="1">
    <citation type="submission" date="2022-10" db="EMBL/GenBank/DDBJ databases">
        <title>Determination and structural analysis of whole genome sequence of Sarocladium strictum F4-1.</title>
        <authorList>
            <person name="Hu L."/>
            <person name="Jiang Y."/>
        </authorList>
    </citation>
    <scope>NUCLEOTIDE SEQUENCE</scope>
    <source>
        <strain evidence="11">F4-1</strain>
    </source>
</reference>
<dbReference type="SUPFAM" id="SSF53335">
    <property type="entry name" value="S-adenosyl-L-methionine-dependent methyltransferases"/>
    <property type="match status" value="1"/>
</dbReference>
<feature type="region of interest" description="N-terminal hotdog fold" evidence="7">
    <location>
        <begin position="983"/>
        <end position="1118"/>
    </location>
</feature>
<dbReference type="Pfam" id="PF08242">
    <property type="entry name" value="Methyltransf_12"/>
    <property type="match status" value="1"/>
</dbReference>
<dbReference type="PANTHER" id="PTHR43775:SF20">
    <property type="entry name" value="HYBRID PKS-NRPS SYNTHETASE APDA"/>
    <property type="match status" value="1"/>
</dbReference>
<dbReference type="GO" id="GO:0004312">
    <property type="term" value="F:fatty acid synthase activity"/>
    <property type="evidence" value="ECO:0007669"/>
    <property type="project" value="TreeGrafter"/>
</dbReference>
<dbReference type="GO" id="GO:0032259">
    <property type="term" value="P:methylation"/>
    <property type="evidence" value="ECO:0007669"/>
    <property type="project" value="UniProtKB-KW"/>
</dbReference>
<dbReference type="Gene3D" id="3.30.70.3290">
    <property type="match status" value="1"/>
</dbReference>
<keyword evidence="5" id="KW-0560">Oxidoreductase</keyword>
<dbReference type="InterPro" id="IPR014043">
    <property type="entry name" value="Acyl_transferase_dom"/>
</dbReference>
<evidence type="ECO:0000313" key="12">
    <source>
        <dbReference type="Proteomes" id="UP001175261"/>
    </source>
</evidence>
<dbReference type="InterPro" id="IPR020807">
    <property type="entry name" value="PKS_DH"/>
</dbReference>
<dbReference type="InterPro" id="IPR020841">
    <property type="entry name" value="PKS_Beta-ketoAc_synthase_dom"/>
</dbReference>
<dbReference type="GO" id="GO:0016491">
    <property type="term" value="F:oxidoreductase activity"/>
    <property type="evidence" value="ECO:0007669"/>
    <property type="project" value="UniProtKB-KW"/>
</dbReference>
<dbReference type="SMART" id="SM00822">
    <property type="entry name" value="PKS_KR"/>
    <property type="match status" value="1"/>
</dbReference>
<feature type="active site" description="Proton donor; for dehydratase activity" evidence="7">
    <location>
        <position position="1192"/>
    </location>
</feature>
<dbReference type="Pfam" id="PF07993">
    <property type="entry name" value="NAD_binding_4"/>
    <property type="match status" value="1"/>
</dbReference>
<comment type="caution">
    <text evidence="11">The sequence shown here is derived from an EMBL/GenBank/DDBJ whole genome shotgun (WGS) entry which is preliminary data.</text>
</comment>
<evidence type="ECO:0000313" key="11">
    <source>
        <dbReference type="EMBL" id="KAK0385879.1"/>
    </source>
</evidence>
<dbReference type="InterPro" id="IPR016036">
    <property type="entry name" value="Malonyl_transacylase_ACP-bd"/>
</dbReference>
<evidence type="ECO:0000259" key="10">
    <source>
        <dbReference type="PROSITE" id="PS52019"/>
    </source>
</evidence>
<feature type="active site" description="Proton acceptor; for dehydratase activity" evidence="7">
    <location>
        <position position="1015"/>
    </location>
</feature>
<keyword evidence="1" id="KW-0596">Phosphopantetheine</keyword>
<gene>
    <name evidence="11" type="ORF">NLU13_7056</name>
</gene>
<accession>A0AA39L6R1</accession>
<keyword evidence="6" id="KW-0511">Multifunctional enzyme</keyword>
<evidence type="ECO:0000256" key="1">
    <source>
        <dbReference type="ARBA" id="ARBA00022450"/>
    </source>
</evidence>
<dbReference type="InterPro" id="IPR009081">
    <property type="entry name" value="PP-bd_ACP"/>
</dbReference>